<protein>
    <submittedName>
        <fullName evidence="3">ATPase, P-type (Transporting), HAD superfamily, subfamily IC</fullName>
    </submittedName>
</protein>
<name>A0A450TYV6_9GAMM</name>
<dbReference type="PANTHER" id="PTHR48085:SF5">
    <property type="entry name" value="CADMIUM_ZINC-TRANSPORTING ATPASE HMA4-RELATED"/>
    <property type="match status" value="1"/>
</dbReference>
<accession>A0A450TYV6</accession>
<proteinExistence type="inferred from homology"/>
<sequence length="138" mass="14616">MVLDSLDPFVVTKSTPEFELNPEQKASIVEELIARGHKVALVGDSINDTPTLAAVDVGLAMPRGAALTRETADVALLRDDPSAVLEARLLARRTMDLIRRNFNITVGANSGIMLGAIFGYLSPVGTSLPQTVPPSACC</sequence>
<keyword evidence="2" id="KW-0472">Membrane</keyword>
<comment type="similarity">
    <text evidence="1">Belongs to the cation transport ATPase (P-type) (TC 3.A.3) family. Type IB subfamily.</text>
</comment>
<feature type="transmembrane region" description="Helical" evidence="2">
    <location>
        <begin position="102"/>
        <end position="121"/>
    </location>
</feature>
<reference evidence="3" key="1">
    <citation type="submission" date="2019-02" db="EMBL/GenBank/DDBJ databases">
        <authorList>
            <person name="Gruber-Vodicka R. H."/>
            <person name="Seah K. B. B."/>
        </authorList>
    </citation>
    <scope>NUCLEOTIDE SEQUENCE</scope>
    <source>
        <strain evidence="3">BECK_BZ131</strain>
    </source>
</reference>
<evidence type="ECO:0000256" key="1">
    <source>
        <dbReference type="ARBA" id="ARBA00006024"/>
    </source>
</evidence>
<dbReference type="Gene3D" id="3.40.50.1000">
    <property type="entry name" value="HAD superfamily/HAD-like"/>
    <property type="match status" value="1"/>
</dbReference>
<dbReference type="AlphaFoldDB" id="A0A450TYV6"/>
<dbReference type="PANTHER" id="PTHR48085">
    <property type="entry name" value="CADMIUM/ZINC-TRANSPORTING ATPASE HMA2-RELATED"/>
    <property type="match status" value="1"/>
</dbReference>
<organism evidence="3">
    <name type="scientific">Candidatus Kentrum sp. FW</name>
    <dbReference type="NCBI Taxonomy" id="2126338"/>
    <lineage>
        <taxon>Bacteria</taxon>
        <taxon>Pseudomonadati</taxon>
        <taxon>Pseudomonadota</taxon>
        <taxon>Gammaproteobacteria</taxon>
        <taxon>Candidatus Kentrum</taxon>
    </lineage>
</organism>
<dbReference type="InterPro" id="IPR036412">
    <property type="entry name" value="HAD-like_sf"/>
</dbReference>
<keyword evidence="2" id="KW-0812">Transmembrane</keyword>
<dbReference type="InterPro" id="IPR051014">
    <property type="entry name" value="Cation_Transport_ATPase_IB"/>
</dbReference>
<evidence type="ECO:0000313" key="3">
    <source>
        <dbReference type="EMBL" id="VFJ74912.1"/>
    </source>
</evidence>
<dbReference type="GO" id="GO:0016020">
    <property type="term" value="C:membrane"/>
    <property type="evidence" value="ECO:0007669"/>
    <property type="project" value="TreeGrafter"/>
</dbReference>
<dbReference type="SUPFAM" id="SSF56784">
    <property type="entry name" value="HAD-like"/>
    <property type="match status" value="1"/>
</dbReference>
<gene>
    <name evidence="3" type="ORF">BECKFW1821C_GA0114237_106712</name>
</gene>
<evidence type="ECO:0000256" key="2">
    <source>
        <dbReference type="SAM" id="Phobius"/>
    </source>
</evidence>
<keyword evidence="2" id="KW-1133">Transmembrane helix</keyword>
<dbReference type="InterPro" id="IPR023214">
    <property type="entry name" value="HAD_sf"/>
</dbReference>
<dbReference type="GO" id="GO:0015086">
    <property type="term" value="F:cadmium ion transmembrane transporter activity"/>
    <property type="evidence" value="ECO:0007669"/>
    <property type="project" value="TreeGrafter"/>
</dbReference>
<dbReference type="EMBL" id="CAADFE010000067">
    <property type="protein sequence ID" value="VFJ74912.1"/>
    <property type="molecule type" value="Genomic_DNA"/>
</dbReference>